<feature type="transmembrane region" description="Helical" evidence="7">
    <location>
        <begin position="284"/>
        <end position="308"/>
    </location>
</feature>
<name>A0ABR1NYM8_DIAER</name>
<comment type="caution">
    <text evidence="9">The sequence shown here is derived from an EMBL/GenBank/DDBJ whole genome shotgun (WGS) entry which is preliminary data.</text>
</comment>
<evidence type="ECO:0000259" key="8">
    <source>
        <dbReference type="Pfam" id="PF01490"/>
    </source>
</evidence>
<dbReference type="Pfam" id="PF01490">
    <property type="entry name" value="Aa_trans"/>
    <property type="match status" value="1"/>
</dbReference>
<keyword evidence="3 7" id="KW-0812">Transmembrane</keyword>
<dbReference type="PANTHER" id="PTHR22950:SF479">
    <property type="entry name" value="AMINO ACID TRANSPORTER (EUROFUNG)-RELATED"/>
    <property type="match status" value="1"/>
</dbReference>
<feature type="transmembrane region" description="Helical" evidence="7">
    <location>
        <begin position="214"/>
        <end position="234"/>
    </location>
</feature>
<evidence type="ECO:0000256" key="5">
    <source>
        <dbReference type="ARBA" id="ARBA00023136"/>
    </source>
</evidence>
<keyword evidence="4 7" id="KW-1133">Transmembrane helix</keyword>
<feature type="transmembrane region" description="Helical" evidence="7">
    <location>
        <begin position="172"/>
        <end position="194"/>
    </location>
</feature>
<evidence type="ECO:0000256" key="1">
    <source>
        <dbReference type="ARBA" id="ARBA00004141"/>
    </source>
</evidence>
<sequence length="365" mass="39727">MRTKAEVTTAPADPEDQAALGLPVEPKDVPVDDQQQPVSCASSNAGGVLGSVEGELIDFKTLHWFALATYSGLLLAEFRKQYPFVQNFGDAVGLLGRSIGMGSVFREVFGWAQTVLQVFLLGGHILMWTICMNTLTNSTDFEVHKLDVSGIHAIFFSVIAEFKNPDDWPKALAFLQITDTTVYIISAVIIYVYVGPDVPSPALSAAGSATVRKVIWGVAIPTIAIAAVIYTHVASQYVFTRIFGHTKHAVRRTKLSTIAWLLITLAIWALGMVVSQSIPVFNDLLGIVAAAFASWFCFGLPGIFWLWMHHGNWFSSRRQVIRFIMSSLLLIVGFLLCVLGLWVSIQSTATASASKPWTCASNAAG</sequence>
<dbReference type="EMBL" id="JAKNSF020000075">
    <property type="protein sequence ID" value="KAK7720493.1"/>
    <property type="molecule type" value="Genomic_DNA"/>
</dbReference>
<feature type="domain" description="Amino acid transporter transmembrane" evidence="8">
    <location>
        <begin position="151"/>
        <end position="346"/>
    </location>
</feature>
<comment type="subcellular location">
    <subcellularLocation>
        <location evidence="1">Membrane</location>
        <topology evidence="1">Multi-pass membrane protein</topology>
    </subcellularLocation>
</comment>
<gene>
    <name evidence="9" type="ORF">SLS63_009835</name>
</gene>
<keyword evidence="10" id="KW-1185">Reference proteome</keyword>
<accession>A0ABR1NYM8</accession>
<protein>
    <recommendedName>
        <fullName evidence="8">Amino acid transporter transmembrane domain-containing protein</fullName>
    </recommendedName>
</protein>
<feature type="region of interest" description="Disordered" evidence="6">
    <location>
        <begin position="1"/>
        <end position="26"/>
    </location>
</feature>
<evidence type="ECO:0000313" key="10">
    <source>
        <dbReference type="Proteomes" id="UP001430848"/>
    </source>
</evidence>
<organism evidence="9 10">
    <name type="scientific">Diaporthe eres</name>
    <name type="common">Phomopsis oblonga</name>
    <dbReference type="NCBI Taxonomy" id="83184"/>
    <lineage>
        <taxon>Eukaryota</taxon>
        <taxon>Fungi</taxon>
        <taxon>Dikarya</taxon>
        <taxon>Ascomycota</taxon>
        <taxon>Pezizomycotina</taxon>
        <taxon>Sordariomycetes</taxon>
        <taxon>Sordariomycetidae</taxon>
        <taxon>Diaporthales</taxon>
        <taxon>Diaporthaceae</taxon>
        <taxon>Diaporthe</taxon>
        <taxon>Diaporthe eres species complex</taxon>
    </lineage>
</organism>
<evidence type="ECO:0000256" key="3">
    <source>
        <dbReference type="ARBA" id="ARBA00022692"/>
    </source>
</evidence>
<evidence type="ECO:0000256" key="6">
    <source>
        <dbReference type="SAM" id="MobiDB-lite"/>
    </source>
</evidence>
<feature type="transmembrane region" description="Helical" evidence="7">
    <location>
        <begin position="320"/>
        <end position="345"/>
    </location>
</feature>
<proteinExistence type="inferred from homology"/>
<evidence type="ECO:0000256" key="2">
    <source>
        <dbReference type="ARBA" id="ARBA00008066"/>
    </source>
</evidence>
<keyword evidence="5 7" id="KW-0472">Membrane</keyword>
<comment type="similarity">
    <text evidence="2">Belongs to the amino acid/polyamine transporter 2 family.</text>
</comment>
<evidence type="ECO:0000256" key="4">
    <source>
        <dbReference type="ARBA" id="ARBA00022989"/>
    </source>
</evidence>
<evidence type="ECO:0000256" key="7">
    <source>
        <dbReference type="SAM" id="Phobius"/>
    </source>
</evidence>
<dbReference type="InterPro" id="IPR013057">
    <property type="entry name" value="AA_transpt_TM"/>
</dbReference>
<feature type="transmembrane region" description="Helical" evidence="7">
    <location>
        <begin position="255"/>
        <end position="278"/>
    </location>
</feature>
<dbReference type="Proteomes" id="UP001430848">
    <property type="component" value="Unassembled WGS sequence"/>
</dbReference>
<evidence type="ECO:0000313" key="9">
    <source>
        <dbReference type="EMBL" id="KAK7720493.1"/>
    </source>
</evidence>
<dbReference type="PANTHER" id="PTHR22950">
    <property type="entry name" value="AMINO ACID TRANSPORTER"/>
    <property type="match status" value="1"/>
</dbReference>
<reference evidence="9 10" key="1">
    <citation type="submission" date="2024-02" db="EMBL/GenBank/DDBJ databases">
        <title>De novo assembly and annotation of 12 fungi associated with fruit tree decline syndrome in Ontario, Canada.</title>
        <authorList>
            <person name="Sulman M."/>
            <person name="Ellouze W."/>
            <person name="Ilyukhin E."/>
        </authorList>
    </citation>
    <scope>NUCLEOTIDE SEQUENCE [LARGE SCALE GENOMIC DNA]</scope>
    <source>
        <strain evidence="9 10">M169</strain>
    </source>
</reference>